<dbReference type="InterPro" id="IPR011990">
    <property type="entry name" value="TPR-like_helical_dom_sf"/>
</dbReference>
<gene>
    <name evidence="5" type="ORF">QTJ16_002304</name>
</gene>
<feature type="region of interest" description="Disordered" evidence="4">
    <location>
        <begin position="715"/>
        <end position="734"/>
    </location>
</feature>
<keyword evidence="2 3" id="KW-0802">TPR repeat</keyword>
<dbReference type="Gene3D" id="1.25.40.10">
    <property type="entry name" value="Tetratricopeptide repeat domain"/>
    <property type="match status" value="1"/>
</dbReference>
<dbReference type="PANTHER" id="PTHR16193:SF0">
    <property type="entry name" value="TETRATRICOPEPTIDE REPEAT PROTEIN 27"/>
    <property type="match status" value="1"/>
</dbReference>
<keyword evidence="1" id="KW-0677">Repeat</keyword>
<accession>A0AAD9T2K8</accession>
<organism evidence="5 6">
    <name type="scientific">Diplocarpon rosae</name>
    <dbReference type="NCBI Taxonomy" id="946125"/>
    <lineage>
        <taxon>Eukaryota</taxon>
        <taxon>Fungi</taxon>
        <taxon>Dikarya</taxon>
        <taxon>Ascomycota</taxon>
        <taxon>Pezizomycotina</taxon>
        <taxon>Leotiomycetes</taxon>
        <taxon>Helotiales</taxon>
        <taxon>Drepanopezizaceae</taxon>
        <taxon>Diplocarpon</taxon>
    </lineage>
</organism>
<keyword evidence="6" id="KW-1185">Reference proteome</keyword>
<reference evidence="5" key="1">
    <citation type="submission" date="2023-06" db="EMBL/GenBank/DDBJ databases">
        <title>Draft genome of Marssonina rosae.</title>
        <authorList>
            <person name="Cheng Q."/>
        </authorList>
    </citation>
    <scope>NUCLEOTIDE SEQUENCE</scope>
    <source>
        <strain evidence="5">R4</strain>
    </source>
</reference>
<feature type="repeat" description="TPR" evidence="3">
    <location>
        <begin position="603"/>
        <end position="636"/>
    </location>
</feature>
<dbReference type="SUPFAM" id="SSF48452">
    <property type="entry name" value="TPR-like"/>
    <property type="match status" value="1"/>
</dbReference>
<evidence type="ECO:0000313" key="5">
    <source>
        <dbReference type="EMBL" id="KAK2627658.1"/>
    </source>
</evidence>
<evidence type="ECO:0000256" key="4">
    <source>
        <dbReference type="SAM" id="MobiDB-lite"/>
    </source>
</evidence>
<dbReference type="AlphaFoldDB" id="A0AAD9T2K8"/>
<dbReference type="InterPro" id="IPR019734">
    <property type="entry name" value="TPR_rpt"/>
</dbReference>
<name>A0AAD9T2K8_9HELO</name>
<evidence type="ECO:0000256" key="1">
    <source>
        <dbReference type="ARBA" id="ARBA00022737"/>
    </source>
</evidence>
<dbReference type="SMART" id="SM00028">
    <property type="entry name" value="TPR"/>
    <property type="match status" value="2"/>
</dbReference>
<dbReference type="PROSITE" id="PS50005">
    <property type="entry name" value="TPR"/>
    <property type="match status" value="2"/>
</dbReference>
<evidence type="ECO:0000313" key="6">
    <source>
        <dbReference type="Proteomes" id="UP001285354"/>
    </source>
</evidence>
<comment type="caution">
    <text evidence="5">The sequence shown here is derived from an EMBL/GenBank/DDBJ whole genome shotgun (WGS) entry which is preliminary data.</text>
</comment>
<dbReference type="PANTHER" id="PTHR16193">
    <property type="entry name" value="TETRATRICOPEPTIDE REPEAT PROTEIN 27"/>
    <property type="match status" value="1"/>
</dbReference>
<evidence type="ECO:0000256" key="3">
    <source>
        <dbReference type="PROSITE-ProRule" id="PRU00339"/>
    </source>
</evidence>
<evidence type="ECO:0000256" key="2">
    <source>
        <dbReference type="ARBA" id="ARBA00022803"/>
    </source>
</evidence>
<proteinExistence type="predicted"/>
<sequence>MSPTSSDLGDESLDSLLFKLESLGQNPKLSEVITSYLGGHYKSVLRNATSQILYRVLVDTIDLPQAQQEAALQDAGLDGEAGVVHVLVTGLAAFDAFLQANVTGPPLALGGVFLPAGGAGEVLREKWLRSLDVDGMSVYQHIPYVELLCLARMVFTVYFPRKTRGAAIRDSRWMRIRLNAYHQRLLAGVSGGRLSDSTALQDGIEKDLIELEGEVLHETSAFSTEAKVQFLLEKAQIYISQGLDIKARENVERAKTVSGFSYALSGALGKRTKFQQDDLSQLVVFAKSSDTEDVSSDTLTSALEGSKIANEDSTKPESLQLDDDTLLETIEFVADKVDASSLPPALADVSPNAQPQLKPLDQITLLTEATIRDTFLPLDQLNREEVLPYALRVLADQPTNWQIYTQALLVRSRIESHRSRTQERSILQLQVIVDQIIADTQDEPSSAHGVPEIRVSQFLPRAKASESAPVTERLKYIYQLNTPTRWELESELAYAWSGAGSFVSALEIFKRLHLWAETALCYHAIGQEDRARQIIRRQLYFSRKGPEMDTHHLDSVELVSENWEGDLRPTPPHAPRLWCILGDLDHDPACWRRAWEISKHRYARAQRSLGEFYVKSGELEEGREAYLQATLVSRQNPDSWSRLGDLELRLGNWDGAIRAFQQSIMLDDTDAKTYSNLGSAFVSKHRELVTREQAAVDDDDGIPLPLTLPLTGATAHDVNVNKGDPSTPPEEKPSPQILLTQALSAYKRAAALAHTNWQIWDNVITIAGRLIPPAFGDLLLGLRHVIRIRGPTVGEAAIDVEILRLLVAEVTSAERTDDEQAADHGGKYVPPRGSLARAVMAVVAEDMVPLVTRRGEIWLLVEKLYFYQRDFEPALRCAEKAWRLLVGAGGEEEWLRAPEAWRGVVAVTENLISAYENYGPMETEAGAEVERAWRGKARSAIRGVMARARDAWEGTEGWVVLEERLAELRA</sequence>
<dbReference type="EMBL" id="JAUBYV010000003">
    <property type="protein sequence ID" value="KAK2627658.1"/>
    <property type="molecule type" value="Genomic_DNA"/>
</dbReference>
<dbReference type="Proteomes" id="UP001285354">
    <property type="component" value="Unassembled WGS sequence"/>
</dbReference>
<evidence type="ECO:0008006" key="7">
    <source>
        <dbReference type="Google" id="ProtNLM"/>
    </source>
</evidence>
<feature type="repeat" description="TPR" evidence="3">
    <location>
        <begin position="637"/>
        <end position="670"/>
    </location>
</feature>
<dbReference type="InterPro" id="IPR044244">
    <property type="entry name" value="TTC27/Emw1"/>
</dbReference>
<protein>
    <recommendedName>
        <fullName evidence="7">TPR repeat-containing protein</fullName>
    </recommendedName>
</protein>